<proteinExistence type="predicted"/>
<keyword evidence="7" id="KW-1185">Reference proteome</keyword>
<dbReference type="RefSeq" id="WP_091487275.1">
    <property type="nucleotide sequence ID" value="NZ_BJUX01000010.1"/>
</dbReference>
<dbReference type="STRING" id="426703.SAMN04488100_10729"/>
<gene>
    <name evidence="4" type="ORF">APU01nite_11180</name>
    <name evidence="5" type="ORF">SAMN04488100_10729</name>
</gene>
<dbReference type="PROSITE" id="PS51257">
    <property type="entry name" value="PROKAR_LIPOPROTEIN"/>
    <property type="match status" value="1"/>
</dbReference>
<reference evidence="4 7" key="2">
    <citation type="submission" date="2019-07" db="EMBL/GenBank/DDBJ databases">
        <title>Whole genome shotgun sequence of Alkalibacterium putridalgicola NBRC 103243.</title>
        <authorList>
            <person name="Hosoyama A."/>
            <person name="Uohara A."/>
            <person name="Ohji S."/>
            <person name="Ichikawa N."/>
        </authorList>
    </citation>
    <scope>NUCLEOTIDE SEQUENCE [LARGE SCALE GENOMIC DNA]</scope>
    <source>
        <strain evidence="4 7">NBRC 103243</strain>
    </source>
</reference>
<organism evidence="5 6">
    <name type="scientific">Alkalibacterium putridalgicola</name>
    <dbReference type="NCBI Taxonomy" id="426703"/>
    <lineage>
        <taxon>Bacteria</taxon>
        <taxon>Bacillati</taxon>
        <taxon>Bacillota</taxon>
        <taxon>Bacilli</taxon>
        <taxon>Lactobacillales</taxon>
        <taxon>Carnobacteriaceae</taxon>
        <taxon>Alkalibacterium</taxon>
    </lineage>
</organism>
<name>A0A1H7S6E7_9LACT</name>
<feature type="domain" description="NodB homology" evidence="3">
    <location>
        <begin position="102"/>
        <end position="282"/>
    </location>
</feature>
<dbReference type="InterPro" id="IPR002509">
    <property type="entry name" value="NODB_dom"/>
</dbReference>
<evidence type="ECO:0000313" key="5">
    <source>
        <dbReference type="EMBL" id="SEL68221.1"/>
    </source>
</evidence>
<dbReference type="InterPro" id="IPR050248">
    <property type="entry name" value="Polysacc_deacetylase_ArnD"/>
</dbReference>
<dbReference type="AlphaFoldDB" id="A0A1H7S6E7"/>
<protein>
    <submittedName>
        <fullName evidence="5">Peptidoglycan/xylan/chitin deacetylase, PgdA/CDA1 family</fullName>
    </submittedName>
</protein>
<dbReference type="EMBL" id="BJUX01000010">
    <property type="protein sequence ID" value="GEK89079.1"/>
    <property type="molecule type" value="Genomic_DNA"/>
</dbReference>
<evidence type="ECO:0000313" key="6">
    <source>
        <dbReference type="Proteomes" id="UP000198548"/>
    </source>
</evidence>
<sequence>MKKLILSTLLASTLVLTACEAAESEVTPETDEEATQEDVSGEEVSTETDDEMSDEETEELEENTDEESDEDSEVVEAPEYLYEVSDNFAYINVLDGKEANKKVALLTYDDAPDKHAVEIAHVLAEKDAPAIFFVNGMYLESDEGKDMLKEIHEMGFTIGNHSHTHPSLPSLSEEKQKEEILKTSDLVEEIIGVRPRFFRAPFGQNTDYSKEVVKEDGMALMNWTYGYDWEADYQNAEALADIMTNTNLLVSGSNLLMHDREWTKEATPAIIDGLREKDYELLDPELIQSGESESEEMSHD</sequence>
<dbReference type="OrthoDB" id="9806342at2"/>
<keyword evidence="2" id="KW-0732">Signal</keyword>
<dbReference type="SUPFAM" id="SSF88713">
    <property type="entry name" value="Glycoside hydrolase/deacetylase"/>
    <property type="match status" value="1"/>
</dbReference>
<evidence type="ECO:0000256" key="1">
    <source>
        <dbReference type="SAM" id="MobiDB-lite"/>
    </source>
</evidence>
<dbReference type="CDD" id="cd10917">
    <property type="entry name" value="CE4_NodB_like_6s_7s"/>
    <property type="match status" value="1"/>
</dbReference>
<evidence type="ECO:0000313" key="7">
    <source>
        <dbReference type="Proteomes" id="UP000321425"/>
    </source>
</evidence>
<dbReference type="Gene3D" id="3.20.20.370">
    <property type="entry name" value="Glycoside hydrolase/deacetylase"/>
    <property type="match status" value="1"/>
</dbReference>
<dbReference type="PANTHER" id="PTHR10587">
    <property type="entry name" value="GLYCOSYL TRANSFERASE-RELATED"/>
    <property type="match status" value="1"/>
</dbReference>
<reference evidence="5 6" key="1">
    <citation type="submission" date="2016-10" db="EMBL/GenBank/DDBJ databases">
        <authorList>
            <person name="de Groot N.N."/>
        </authorList>
    </citation>
    <scope>NUCLEOTIDE SEQUENCE [LARGE SCALE GENOMIC DNA]</scope>
    <source>
        <strain evidence="5 6">DSM 19182</strain>
    </source>
</reference>
<dbReference type="InterPro" id="IPR011330">
    <property type="entry name" value="Glyco_hydro/deAcase_b/a-brl"/>
</dbReference>
<evidence type="ECO:0000256" key="2">
    <source>
        <dbReference type="SAM" id="SignalP"/>
    </source>
</evidence>
<dbReference type="PROSITE" id="PS51677">
    <property type="entry name" value="NODB"/>
    <property type="match status" value="1"/>
</dbReference>
<dbReference type="EMBL" id="FOBL01000007">
    <property type="protein sequence ID" value="SEL68221.1"/>
    <property type="molecule type" value="Genomic_DNA"/>
</dbReference>
<accession>A0A1H7S6E7</accession>
<feature type="region of interest" description="Disordered" evidence="1">
    <location>
        <begin position="22"/>
        <end position="74"/>
    </location>
</feature>
<feature type="chain" id="PRO_5011468485" evidence="2">
    <location>
        <begin position="22"/>
        <end position="300"/>
    </location>
</feature>
<feature type="signal peptide" evidence="2">
    <location>
        <begin position="1"/>
        <end position="21"/>
    </location>
</feature>
<evidence type="ECO:0000259" key="3">
    <source>
        <dbReference type="PROSITE" id="PS51677"/>
    </source>
</evidence>
<dbReference type="GO" id="GO:0016810">
    <property type="term" value="F:hydrolase activity, acting on carbon-nitrogen (but not peptide) bonds"/>
    <property type="evidence" value="ECO:0007669"/>
    <property type="project" value="InterPro"/>
</dbReference>
<dbReference type="Pfam" id="PF01522">
    <property type="entry name" value="Polysacc_deac_1"/>
    <property type="match status" value="1"/>
</dbReference>
<dbReference type="Proteomes" id="UP000321425">
    <property type="component" value="Unassembled WGS sequence"/>
</dbReference>
<evidence type="ECO:0000313" key="4">
    <source>
        <dbReference type="EMBL" id="GEK89079.1"/>
    </source>
</evidence>
<dbReference type="GO" id="GO:0005975">
    <property type="term" value="P:carbohydrate metabolic process"/>
    <property type="evidence" value="ECO:0007669"/>
    <property type="project" value="InterPro"/>
</dbReference>
<dbReference type="Proteomes" id="UP000198548">
    <property type="component" value="Unassembled WGS sequence"/>
</dbReference>